<organism evidence="1 2">
    <name type="scientific">Mycoplasmopsis columbinasalis</name>
    <dbReference type="NCBI Taxonomy" id="114880"/>
    <lineage>
        <taxon>Bacteria</taxon>
        <taxon>Bacillati</taxon>
        <taxon>Mycoplasmatota</taxon>
        <taxon>Mycoplasmoidales</taxon>
        <taxon>Metamycoplasmataceae</taxon>
        <taxon>Mycoplasmopsis</taxon>
    </lineage>
</organism>
<dbReference type="Proteomes" id="UP000290876">
    <property type="component" value="Chromosome"/>
</dbReference>
<evidence type="ECO:0000313" key="1">
    <source>
        <dbReference type="EMBL" id="VEU77883.1"/>
    </source>
</evidence>
<protein>
    <submittedName>
        <fullName evidence="1">Uncharacterized protein</fullName>
    </submittedName>
</protein>
<evidence type="ECO:0000313" key="2">
    <source>
        <dbReference type="Proteomes" id="UP000290876"/>
    </source>
</evidence>
<reference evidence="1 2" key="1">
    <citation type="submission" date="2019-01" db="EMBL/GenBank/DDBJ databases">
        <authorList>
            <consortium name="Pathogen Informatics"/>
        </authorList>
    </citation>
    <scope>NUCLEOTIDE SEQUENCE [LARGE SCALE GENOMIC DNA]</scope>
    <source>
        <strain evidence="1 2">NCTC10184</strain>
    </source>
</reference>
<keyword evidence="2" id="KW-1185">Reference proteome</keyword>
<dbReference type="RefSeq" id="WP_129622741.1">
    <property type="nucleotide sequence ID" value="NZ_LR215043.1"/>
</dbReference>
<dbReference type="EMBL" id="LR215043">
    <property type="protein sequence ID" value="VEU77883.1"/>
    <property type="molecule type" value="Genomic_DNA"/>
</dbReference>
<dbReference type="OrthoDB" id="399352at2"/>
<dbReference type="AlphaFoldDB" id="A0A449B9M7"/>
<proteinExistence type="predicted"/>
<accession>A0A449B9M7</accession>
<dbReference type="KEGG" id="mcob:NCTC10184_00096"/>
<gene>
    <name evidence="1" type="ORF">NCTC10184_00096</name>
</gene>
<name>A0A449B9M7_9BACT</name>
<sequence>MLDEKELNKNAASEQAAPAVVGQLSVSNELLDFSGLAKKSSKKKECLLDGKCEDNELTPRERAILARKKK</sequence>